<name>X7EBW6_9GAMM</name>
<evidence type="ECO:0000256" key="1">
    <source>
        <dbReference type="SAM" id="Phobius"/>
    </source>
</evidence>
<keyword evidence="3" id="KW-1185">Reference proteome</keyword>
<gene>
    <name evidence="2" type="ORF">MUS1_03115</name>
</gene>
<dbReference type="PATRIC" id="fig|1122207.3.peg.638"/>
<keyword evidence="1" id="KW-0812">Transmembrane</keyword>
<evidence type="ECO:0000313" key="3">
    <source>
        <dbReference type="Proteomes" id="UP000054058"/>
    </source>
</evidence>
<feature type="transmembrane region" description="Helical" evidence="1">
    <location>
        <begin position="43"/>
        <end position="61"/>
    </location>
</feature>
<organism evidence="2 3">
    <name type="scientific">Marinomonas ushuaiensis DSM 15871</name>
    <dbReference type="NCBI Taxonomy" id="1122207"/>
    <lineage>
        <taxon>Bacteria</taxon>
        <taxon>Pseudomonadati</taxon>
        <taxon>Pseudomonadota</taxon>
        <taxon>Gammaproteobacteria</taxon>
        <taxon>Oceanospirillales</taxon>
        <taxon>Oceanospirillaceae</taxon>
        <taxon>Marinomonas</taxon>
    </lineage>
</organism>
<reference evidence="2 3" key="1">
    <citation type="submission" date="2014-01" db="EMBL/GenBank/DDBJ databases">
        <title>Marinomonas ushuaiensis DSM 15871 Genome Sequencing.</title>
        <authorList>
            <person name="Lai Q."/>
            <person name="Shao Z.S."/>
        </authorList>
    </citation>
    <scope>NUCLEOTIDE SEQUENCE [LARGE SCALE GENOMIC DNA]</scope>
    <source>
        <strain evidence="2 3">DSM 15871</strain>
    </source>
</reference>
<sequence>MVTDNYKKYQNPSTLLLYISVDFFMPIALLCLLHFVFSNAPWSLFYTSAALLSVAFFVLGTESQGGYRNFNRYTISKNLQSTFNAWFLNRFLLLLTYFYLESVEFNNATKVITAWIVLTPLLIVLAKFKAYWIFRDKGMKKTHVAVIGNKYQFNEFEFFMLQGKC</sequence>
<keyword evidence="1" id="KW-1133">Transmembrane helix</keyword>
<dbReference type="EMBL" id="JAMB01000001">
    <property type="protein sequence ID" value="ETX12711.1"/>
    <property type="molecule type" value="Genomic_DNA"/>
</dbReference>
<dbReference type="AlphaFoldDB" id="X7EBW6"/>
<dbReference type="Proteomes" id="UP000054058">
    <property type="component" value="Unassembled WGS sequence"/>
</dbReference>
<evidence type="ECO:0000313" key="2">
    <source>
        <dbReference type="EMBL" id="ETX12711.1"/>
    </source>
</evidence>
<dbReference type="STRING" id="1122207.MUS1_03115"/>
<dbReference type="OrthoDB" id="9808602at2"/>
<dbReference type="RefSeq" id="WP_036158864.1">
    <property type="nucleotide sequence ID" value="NZ_JAMB01000001.1"/>
</dbReference>
<accession>X7EBW6</accession>
<comment type="caution">
    <text evidence="2">The sequence shown here is derived from an EMBL/GenBank/DDBJ whole genome shotgun (WGS) entry which is preliminary data.</text>
</comment>
<proteinExistence type="predicted"/>
<feature type="transmembrane region" description="Helical" evidence="1">
    <location>
        <begin position="15"/>
        <end position="37"/>
    </location>
</feature>
<protein>
    <submittedName>
        <fullName evidence="2">Uncharacterized protein</fullName>
    </submittedName>
</protein>
<feature type="transmembrane region" description="Helical" evidence="1">
    <location>
        <begin position="82"/>
        <end position="100"/>
    </location>
</feature>
<feature type="transmembrane region" description="Helical" evidence="1">
    <location>
        <begin position="112"/>
        <end position="134"/>
    </location>
</feature>
<keyword evidence="1" id="KW-0472">Membrane</keyword>